<evidence type="ECO:0000313" key="2">
    <source>
        <dbReference type="EMBL" id="CAG7836836.1"/>
    </source>
</evidence>
<dbReference type="Proteomes" id="UP000708208">
    <property type="component" value="Unassembled WGS sequence"/>
</dbReference>
<protein>
    <submittedName>
        <fullName evidence="2">Uncharacterized protein</fullName>
    </submittedName>
</protein>
<accession>A0A8J2Q6K2</accession>
<comment type="caution">
    <text evidence="2">The sequence shown here is derived from an EMBL/GenBank/DDBJ whole genome shotgun (WGS) entry which is preliminary data.</text>
</comment>
<dbReference type="AlphaFoldDB" id="A0A8J2Q6K2"/>
<organism evidence="2 3">
    <name type="scientific">Allacma fusca</name>
    <dbReference type="NCBI Taxonomy" id="39272"/>
    <lineage>
        <taxon>Eukaryota</taxon>
        <taxon>Metazoa</taxon>
        <taxon>Ecdysozoa</taxon>
        <taxon>Arthropoda</taxon>
        <taxon>Hexapoda</taxon>
        <taxon>Collembola</taxon>
        <taxon>Symphypleona</taxon>
        <taxon>Sminthuridae</taxon>
        <taxon>Allacma</taxon>
    </lineage>
</organism>
<evidence type="ECO:0000313" key="3">
    <source>
        <dbReference type="Proteomes" id="UP000708208"/>
    </source>
</evidence>
<sequence length="139" mass="14955">MTHLSSVSSTRPPSSVRFSTLILCHCSPIQMLKCISFTHGKSRARFLSQIITEVGPKECPSPYQSTNRDANDCSEYEFSSQKSPGANEGLIANEKTPARAPKISPLSMTMTATVTTAIITPSSPPVGSYSSVSHDLFNS</sequence>
<name>A0A8J2Q6K2_9HEXA</name>
<evidence type="ECO:0000256" key="1">
    <source>
        <dbReference type="SAM" id="MobiDB-lite"/>
    </source>
</evidence>
<feature type="region of interest" description="Disordered" evidence="1">
    <location>
        <begin position="58"/>
        <end position="104"/>
    </location>
</feature>
<reference evidence="2" key="1">
    <citation type="submission" date="2021-06" db="EMBL/GenBank/DDBJ databases">
        <authorList>
            <person name="Hodson N. C."/>
            <person name="Mongue J. A."/>
            <person name="Jaron S. K."/>
        </authorList>
    </citation>
    <scope>NUCLEOTIDE SEQUENCE</scope>
</reference>
<dbReference type="EMBL" id="CAJVCH010571175">
    <property type="protein sequence ID" value="CAG7836836.1"/>
    <property type="molecule type" value="Genomic_DNA"/>
</dbReference>
<proteinExistence type="predicted"/>
<keyword evidence="3" id="KW-1185">Reference proteome</keyword>
<gene>
    <name evidence="2" type="ORF">AFUS01_LOCUS46030</name>
</gene>